<dbReference type="SUPFAM" id="SSF52833">
    <property type="entry name" value="Thioredoxin-like"/>
    <property type="match status" value="1"/>
</dbReference>
<organism evidence="3 4">
    <name type="scientific">Roseomonas alba</name>
    <dbReference type="NCBI Taxonomy" id="2846776"/>
    <lineage>
        <taxon>Bacteria</taxon>
        <taxon>Pseudomonadati</taxon>
        <taxon>Pseudomonadota</taxon>
        <taxon>Alphaproteobacteria</taxon>
        <taxon>Acetobacterales</taxon>
        <taxon>Roseomonadaceae</taxon>
        <taxon>Roseomonas</taxon>
    </lineage>
</organism>
<dbReference type="SUPFAM" id="SSF47616">
    <property type="entry name" value="GST C-terminal domain-like"/>
    <property type="match status" value="1"/>
</dbReference>
<dbReference type="InterPro" id="IPR004045">
    <property type="entry name" value="Glutathione_S-Trfase_N"/>
</dbReference>
<gene>
    <name evidence="3" type="ORF">KPL78_14640</name>
</gene>
<dbReference type="InterPro" id="IPR036249">
    <property type="entry name" value="Thioredoxin-like_sf"/>
</dbReference>
<evidence type="ECO:0000313" key="4">
    <source>
        <dbReference type="Proteomes" id="UP001196565"/>
    </source>
</evidence>
<evidence type="ECO:0000259" key="2">
    <source>
        <dbReference type="PROSITE" id="PS50405"/>
    </source>
</evidence>
<comment type="caution">
    <text evidence="3">The sequence shown here is derived from an EMBL/GenBank/DDBJ whole genome shotgun (WGS) entry which is preliminary data.</text>
</comment>
<dbReference type="InterPro" id="IPR010987">
    <property type="entry name" value="Glutathione-S-Trfase_C-like"/>
</dbReference>
<dbReference type="InterPro" id="IPR036282">
    <property type="entry name" value="Glutathione-S-Trfase_C_sf"/>
</dbReference>
<dbReference type="PANTHER" id="PTHR44051">
    <property type="entry name" value="GLUTATHIONE S-TRANSFERASE-RELATED"/>
    <property type="match status" value="1"/>
</dbReference>
<dbReference type="Pfam" id="PF02798">
    <property type="entry name" value="GST_N"/>
    <property type="match status" value="1"/>
</dbReference>
<accession>A0ABS7A9Y8</accession>
<dbReference type="SFLD" id="SFLDG01150">
    <property type="entry name" value="Main.1:_Beta-like"/>
    <property type="match status" value="1"/>
</dbReference>
<evidence type="ECO:0000313" key="3">
    <source>
        <dbReference type="EMBL" id="MBW6399097.1"/>
    </source>
</evidence>
<dbReference type="PROSITE" id="PS50404">
    <property type="entry name" value="GST_NTER"/>
    <property type="match status" value="1"/>
</dbReference>
<protein>
    <submittedName>
        <fullName evidence="3">Glutathione S-transferase family protein</fullName>
    </submittedName>
</protein>
<dbReference type="InterPro" id="IPR040079">
    <property type="entry name" value="Glutathione_S-Trfase"/>
</dbReference>
<dbReference type="SFLD" id="SFLDS00019">
    <property type="entry name" value="Glutathione_Transferase_(cytos"/>
    <property type="match status" value="1"/>
</dbReference>
<dbReference type="Pfam" id="PF13410">
    <property type="entry name" value="GST_C_2"/>
    <property type="match status" value="1"/>
</dbReference>
<dbReference type="SFLD" id="SFLDG00358">
    <property type="entry name" value="Main_(cytGST)"/>
    <property type="match status" value="1"/>
</dbReference>
<proteinExistence type="predicted"/>
<dbReference type="PANTHER" id="PTHR44051:SF19">
    <property type="entry name" value="DISULFIDE-BOND OXIDOREDUCTASE YFCG"/>
    <property type="match status" value="1"/>
</dbReference>
<sequence>MRGDSSGMRVWGRRNSSNVAKVLWTLDELGLAHERIDLGGPFGGNDDPAYRALNPNGRIPTLQDGDLVLWESNAIVRYLAARHGAGGLWPAEPGPRALSDRWMDWVSINLVPPFLAYRRLLDQPEAARDAAAFAREEATVLHLFAIVEAALQPGPFILGERLTIGDIVLGPPVHRFLKGGGAGRDWPRLAACHAALRERSAFRAHVAAAL</sequence>
<dbReference type="CDD" id="cd03047">
    <property type="entry name" value="GST_N_2"/>
    <property type="match status" value="1"/>
</dbReference>
<dbReference type="Gene3D" id="3.40.30.10">
    <property type="entry name" value="Glutaredoxin"/>
    <property type="match status" value="1"/>
</dbReference>
<dbReference type="RefSeq" id="WP_219763679.1">
    <property type="nucleotide sequence ID" value="NZ_JAHYBZ010000004.1"/>
</dbReference>
<dbReference type="Proteomes" id="UP001196565">
    <property type="component" value="Unassembled WGS sequence"/>
</dbReference>
<reference evidence="3 4" key="1">
    <citation type="submission" date="2021-07" db="EMBL/GenBank/DDBJ databases">
        <authorList>
            <person name="So Y."/>
        </authorList>
    </citation>
    <scope>NUCLEOTIDE SEQUENCE [LARGE SCALE GENOMIC DNA]</scope>
    <source>
        <strain evidence="3 4">HJA6</strain>
    </source>
</reference>
<feature type="domain" description="GST C-terminal" evidence="2">
    <location>
        <begin position="92"/>
        <end position="210"/>
    </location>
</feature>
<dbReference type="Gene3D" id="1.20.1050.10">
    <property type="match status" value="1"/>
</dbReference>
<dbReference type="PROSITE" id="PS50405">
    <property type="entry name" value="GST_CTER"/>
    <property type="match status" value="1"/>
</dbReference>
<keyword evidence="4" id="KW-1185">Reference proteome</keyword>
<dbReference type="EMBL" id="JAHYBZ010000004">
    <property type="protein sequence ID" value="MBW6399097.1"/>
    <property type="molecule type" value="Genomic_DNA"/>
</dbReference>
<feature type="domain" description="GST N-terminal" evidence="1">
    <location>
        <begin position="6"/>
        <end position="87"/>
    </location>
</feature>
<evidence type="ECO:0000259" key="1">
    <source>
        <dbReference type="PROSITE" id="PS50404"/>
    </source>
</evidence>
<name>A0ABS7A9Y8_9PROT</name>